<name>A0A380MVI5_9GAMM</name>
<dbReference type="GO" id="GO:0003987">
    <property type="term" value="F:acetate-CoA ligase activity"/>
    <property type="evidence" value="ECO:0007669"/>
    <property type="project" value="UniProtKB-EC"/>
</dbReference>
<proteinExistence type="predicted"/>
<sequence>MKEGWQRFEAAVTREQKLAEEGHLLATTLIKHQAHAIAVSTQNAREMLVAVVAASYANCMLILPPNLAAQTVKWCDAHCDYWFGQNIPAQKEKPSLQATDTEAVECSLQDIPIALMTSGSTGQPKILQFSLNVLCQEVCGFACALDGRSQVLSTVSLQHRYGLTSHVLYPFLFDVPYTPQSAEMPDVLLAPTGQVPVWWISSPTFLQHLVQHPDLPAWKGKVAGIFSAGGKLSDKLRTRLETILELEVSDIYGSSETGIIACRKGQPDFCWLPAIQATVEEEQCQISAVWLENPVTLGDRIRSNQDGSFQVLGRLDSIIKIADKRVDLSYLTQVLMADARVADVHLCLHSKGSHLFAWVALSPKGIDVLREQGRKTLVKQLQAIIAEDQARIAIPRYWHFTDQLPRNGMSKLAKSAIEHAMHTAPEAPEWEVLNETKETAIFQGRVPLDLRYLRGHFDEIGIVAGVIEVKWVCALAQRWLNQTVSAQIIENLKFQKLLRPYDLLTVELSLNKEGNKLIFVCKNALGVCASGRIVLCE</sequence>
<dbReference type="SUPFAM" id="SSF54637">
    <property type="entry name" value="Thioesterase/thiol ester dehydrase-isomerase"/>
    <property type="match status" value="1"/>
</dbReference>
<evidence type="ECO:0000313" key="4">
    <source>
        <dbReference type="Proteomes" id="UP000254601"/>
    </source>
</evidence>
<dbReference type="Pfam" id="PF22818">
    <property type="entry name" value="ApeI-like"/>
    <property type="match status" value="1"/>
</dbReference>
<dbReference type="PANTHER" id="PTHR43767">
    <property type="entry name" value="LONG-CHAIN-FATTY-ACID--COA LIGASE"/>
    <property type="match status" value="1"/>
</dbReference>
<dbReference type="InterPro" id="IPR029069">
    <property type="entry name" value="HotDog_dom_sf"/>
</dbReference>
<dbReference type="Gene3D" id="3.30.300.30">
    <property type="match status" value="1"/>
</dbReference>
<dbReference type="Proteomes" id="UP000254601">
    <property type="component" value="Unassembled WGS sequence"/>
</dbReference>
<dbReference type="Pfam" id="PF00501">
    <property type="entry name" value="AMP-binding"/>
    <property type="match status" value="1"/>
</dbReference>
<keyword evidence="4" id="KW-1185">Reference proteome</keyword>
<dbReference type="EMBL" id="UHIC01000001">
    <property type="protein sequence ID" value="SUO95417.1"/>
    <property type="molecule type" value="Genomic_DNA"/>
</dbReference>
<organism evidence="3 4">
    <name type="scientific">Suttonella ornithocola</name>
    <dbReference type="NCBI Taxonomy" id="279832"/>
    <lineage>
        <taxon>Bacteria</taxon>
        <taxon>Pseudomonadati</taxon>
        <taxon>Pseudomonadota</taxon>
        <taxon>Gammaproteobacteria</taxon>
        <taxon>Cardiobacteriales</taxon>
        <taxon>Cardiobacteriaceae</taxon>
        <taxon>Suttonella</taxon>
    </lineage>
</organism>
<keyword evidence="3" id="KW-0436">Ligase</keyword>
<dbReference type="InterPro" id="IPR054545">
    <property type="entry name" value="ApeI-like"/>
</dbReference>
<dbReference type="SUPFAM" id="SSF56801">
    <property type="entry name" value="Acetyl-CoA synthetase-like"/>
    <property type="match status" value="1"/>
</dbReference>
<dbReference type="InterPro" id="IPR000873">
    <property type="entry name" value="AMP-dep_synth/lig_dom"/>
</dbReference>
<dbReference type="OrthoDB" id="9787658at2"/>
<dbReference type="PANTHER" id="PTHR43767:SF1">
    <property type="entry name" value="NONRIBOSOMAL PEPTIDE SYNTHASE PES1 (EUROFUNG)-RELATED"/>
    <property type="match status" value="1"/>
</dbReference>
<evidence type="ECO:0000313" key="3">
    <source>
        <dbReference type="EMBL" id="SUO95417.1"/>
    </source>
</evidence>
<gene>
    <name evidence="3" type="primary">acs</name>
    <name evidence="3" type="ORF">NCTC13337_01314</name>
</gene>
<dbReference type="InterPro" id="IPR045851">
    <property type="entry name" value="AMP-bd_C_sf"/>
</dbReference>
<feature type="domain" description="AMP-dependent synthetase/ligase" evidence="1">
    <location>
        <begin position="88"/>
        <end position="264"/>
    </location>
</feature>
<accession>A0A380MVI5</accession>
<dbReference type="EC" id="6.2.1.1" evidence="3"/>
<dbReference type="InterPro" id="IPR050237">
    <property type="entry name" value="ATP-dep_AMP-bd_enzyme"/>
</dbReference>
<evidence type="ECO:0000259" key="2">
    <source>
        <dbReference type="Pfam" id="PF22818"/>
    </source>
</evidence>
<protein>
    <submittedName>
        <fullName evidence="3">Acetyl-coenzyme A synthetase</fullName>
        <ecNumber evidence="3">6.2.1.1</ecNumber>
    </submittedName>
</protein>
<reference evidence="3 4" key="1">
    <citation type="submission" date="2018-06" db="EMBL/GenBank/DDBJ databases">
        <authorList>
            <consortium name="Pathogen Informatics"/>
            <person name="Doyle S."/>
        </authorList>
    </citation>
    <scope>NUCLEOTIDE SEQUENCE [LARGE SCALE GENOMIC DNA]</scope>
    <source>
        <strain evidence="3 4">NCTC13337</strain>
    </source>
</reference>
<dbReference type="Gene3D" id="3.40.50.12780">
    <property type="entry name" value="N-terminal domain of ligase-like"/>
    <property type="match status" value="1"/>
</dbReference>
<feature type="domain" description="ApeI dehydratase-like" evidence="2">
    <location>
        <begin position="435"/>
        <end position="532"/>
    </location>
</feature>
<dbReference type="Gene3D" id="3.10.129.10">
    <property type="entry name" value="Hotdog Thioesterase"/>
    <property type="match status" value="1"/>
</dbReference>
<dbReference type="AlphaFoldDB" id="A0A380MVI5"/>
<dbReference type="RefSeq" id="WP_072575557.1">
    <property type="nucleotide sequence ID" value="NZ_LWHB01000012.1"/>
</dbReference>
<dbReference type="InterPro" id="IPR042099">
    <property type="entry name" value="ANL_N_sf"/>
</dbReference>
<evidence type="ECO:0000259" key="1">
    <source>
        <dbReference type="Pfam" id="PF00501"/>
    </source>
</evidence>